<evidence type="ECO:0000313" key="3">
    <source>
        <dbReference type="Proteomes" id="UP001501081"/>
    </source>
</evidence>
<sequence length="210" mass="22718">MVKYYKYFLAMAMVHIVVSGVQAQVGIGTQQPNASAVLELQSTNKGFRGPGIALTGRFDQATIPAPEKGLIVFNTASAGSKPNDVYANRYYFWNGTEWVSMPGLLAIEELIVPQVFYSKSIVPQVNKFDIADTEILVMSFETVDLNTGNIITPSANNTFKVNKSGLYELSSYINYNPHGSSSARALQNIIIQKGTSATGPWVAVAGARGN</sequence>
<evidence type="ECO:0000313" key="2">
    <source>
        <dbReference type="EMBL" id="GAA3971652.1"/>
    </source>
</evidence>
<protein>
    <submittedName>
        <fullName evidence="2">Uncharacterized protein</fullName>
    </submittedName>
</protein>
<dbReference type="Proteomes" id="UP001501081">
    <property type="component" value="Unassembled WGS sequence"/>
</dbReference>
<feature type="chain" id="PRO_5045636711" evidence="1">
    <location>
        <begin position="24"/>
        <end position="210"/>
    </location>
</feature>
<dbReference type="EMBL" id="BAABAK010000011">
    <property type="protein sequence ID" value="GAA3971652.1"/>
    <property type="molecule type" value="Genomic_DNA"/>
</dbReference>
<comment type="caution">
    <text evidence="2">The sequence shown here is derived from an EMBL/GenBank/DDBJ whole genome shotgun (WGS) entry which is preliminary data.</text>
</comment>
<keyword evidence="1" id="KW-0732">Signal</keyword>
<proteinExistence type="predicted"/>
<organism evidence="2 3">
    <name type="scientific">Pedobacter ginsengiterrae</name>
    <dbReference type="NCBI Taxonomy" id="871696"/>
    <lineage>
        <taxon>Bacteria</taxon>
        <taxon>Pseudomonadati</taxon>
        <taxon>Bacteroidota</taxon>
        <taxon>Sphingobacteriia</taxon>
        <taxon>Sphingobacteriales</taxon>
        <taxon>Sphingobacteriaceae</taxon>
        <taxon>Pedobacter</taxon>
    </lineage>
</organism>
<keyword evidence="3" id="KW-1185">Reference proteome</keyword>
<name>A0ABP7PUS8_9SPHI</name>
<evidence type="ECO:0000256" key="1">
    <source>
        <dbReference type="SAM" id="SignalP"/>
    </source>
</evidence>
<accession>A0ABP7PUS8</accession>
<feature type="signal peptide" evidence="1">
    <location>
        <begin position="1"/>
        <end position="23"/>
    </location>
</feature>
<gene>
    <name evidence="2" type="ORF">GCM10022246_25140</name>
</gene>
<reference evidence="3" key="1">
    <citation type="journal article" date="2019" name="Int. J. Syst. Evol. Microbiol.">
        <title>The Global Catalogue of Microorganisms (GCM) 10K type strain sequencing project: providing services to taxonomists for standard genome sequencing and annotation.</title>
        <authorList>
            <consortium name="The Broad Institute Genomics Platform"/>
            <consortium name="The Broad Institute Genome Sequencing Center for Infectious Disease"/>
            <person name="Wu L."/>
            <person name="Ma J."/>
        </authorList>
    </citation>
    <scope>NUCLEOTIDE SEQUENCE [LARGE SCALE GENOMIC DNA]</scope>
    <source>
        <strain evidence="3">JCM 17338</strain>
    </source>
</reference>
<dbReference type="RefSeq" id="WP_344767535.1">
    <property type="nucleotide sequence ID" value="NZ_BAABAK010000011.1"/>
</dbReference>